<keyword evidence="3 6" id="KW-0812">Transmembrane</keyword>
<proteinExistence type="inferred from homology"/>
<protein>
    <submittedName>
        <fullName evidence="8">Putative flippase GtrA</fullName>
    </submittedName>
</protein>
<gene>
    <name evidence="8" type="ORF">EV662_1116</name>
</gene>
<keyword evidence="5 6" id="KW-0472">Membrane</keyword>
<evidence type="ECO:0000256" key="2">
    <source>
        <dbReference type="ARBA" id="ARBA00009399"/>
    </source>
</evidence>
<dbReference type="InterPro" id="IPR051401">
    <property type="entry name" value="GtrA_CellWall_Glycosyl"/>
</dbReference>
<evidence type="ECO:0000256" key="1">
    <source>
        <dbReference type="ARBA" id="ARBA00004141"/>
    </source>
</evidence>
<dbReference type="Proteomes" id="UP000294835">
    <property type="component" value="Unassembled WGS sequence"/>
</dbReference>
<dbReference type="PANTHER" id="PTHR38459:SF1">
    <property type="entry name" value="PROPHAGE BACTOPRENOL-LINKED GLUCOSE TRANSLOCASE HOMOLOG"/>
    <property type="match status" value="1"/>
</dbReference>
<dbReference type="GO" id="GO:0000271">
    <property type="term" value="P:polysaccharide biosynthetic process"/>
    <property type="evidence" value="ECO:0007669"/>
    <property type="project" value="InterPro"/>
</dbReference>
<evidence type="ECO:0000256" key="5">
    <source>
        <dbReference type="ARBA" id="ARBA00023136"/>
    </source>
</evidence>
<feature type="transmembrane region" description="Helical" evidence="6">
    <location>
        <begin position="39"/>
        <end position="57"/>
    </location>
</feature>
<evidence type="ECO:0000256" key="3">
    <source>
        <dbReference type="ARBA" id="ARBA00022692"/>
    </source>
</evidence>
<dbReference type="GO" id="GO:0005886">
    <property type="term" value="C:plasma membrane"/>
    <property type="evidence" value="ECO:0007669"/>
    <property type="project" value="TreeGrafter"/>
</dbReference>
<feature type="transmembrane region" description="Helical" evidence="6">
    <location>
        <begin position="12"/>
        <end position="33"/>
    </location>
</feature>
<accession>A0A4V2SQL6</accession>
<reference evidence="8 9" key="1">
    <citation type="submission" date="2019-03" db="EMBL/GenBank/DDBJ databases">
        <title>Genomic Encyclopedia of Type Strains, Phase IV (KMG-IV): sequencing the most valuable type-strain genomes for metagenomic binning, comparative biology and taxonomic classification.</title>
        <authorList>
            <person name="Goeker M."/>
        </authorList>
    </citation>
    <scope>NUCLEOTIDE SEQUENCE [LARGE SCALE GENOMIC DNA]</scope>
    <source>
        <strain evidence="8 9">DSM 18063</strain>
    </source>
</reference>
<comment type="subcellular location">
    <subcellularLocation>
        <location evidence="1">Membrane</location>
        <topology evidence="1">Multi-pass membrane protein</topology>
    </subcellularLocation>
</comment>
<keyword evidence="4 6" id="KW-1133">Transmembrane helix</keyword>
<feature type="transmembrane region" description="Helical" evidence="6">
    <location>
        <begin position="104"/>
        <end position="122"/>
    </location>
</feature>
<evidence type="ECO:0000256" key="6">
    <source>
        <dbReference type="SAM" id="Phobius"/>
    </source>
</evidence>
<evidence type="ECO:0000256" key="4">
    <source>
        <dbReference type="ARBA" id="ARBA00022989"/>
    </source>
</evidence>
<evidence type="ECO:0000259" key="7">
    <source>
        <dbReference type="Pfam" id="PF04138"/>
    </source>
</evidence>
<feature type="transmembrane region" description="Helical" evidence="6">
    <location>
        <begin position="77"/>
        <end position="98"/>
    </location>
</feature>
<dbReference type="AlphaFoldDB" id="A0A4V2SQL6"/>
<comment type="similarity">
    <text evidence="2">Belongs to the GtrA family.</text>
</comment>
<dbReference type="PANTHER" id="PTHR38459">
    <property type="entry name" value="PROPHAGE BACTOPRENOL-LINKED GLUCOSE TRANSLOCASE HOMOLOG"/>
    <property type="match status" value="1"/>
</dbReference>
<feature type="domain" description="GtrA/DPMS transmembrane" evidence="7">
    <location>
        <begin position="13"/>
        <end position="122"/>
    </location>
</feature>
<dbReference type="EMBL" id="SLXP01000011">
    <property type="protein sequence ID" value="TCP39526.1"/>
    <property type="molecule type" value="Genomic_DNA"/>
</dbReference>
<evidence type="ECO:0000313" key="9">
    <source>
        <dbReference type="Proteomes" id="UP000294835"/>
    </source>
</evidence>
<sequence length="133" mass="14723">MKSIFAEARRFSRYGIVGLATNLSLYLVFLLLLRLGVSPVVSAGLCYALGVAMSYLLNRRWTFGSNDSHGRDLPKFLLAYGVGFVSTLVTISLLLFWLPAELAQILNIGITAVVIYTCLRLLRFGERKSGHAH</sequence>
<dbReference type="InterPro" id="IPR007267">
    <property type="entry name" value="GtrA_DPMS_TM"/>
</dbReference>
<organism evidence="8 9">
    <name type="scientific">Rhodovulum marinum</name>
    <dbReference type="NCBI Taxonomy" id="320662"/>
    <lineage>
        <taxon>Bacteria</taxon>
        <taxon>Pseudomonadati</taxon>
        <taxon>Pseudomonadota</taxon>
        <taxon>Alphaproteobacteria</taxon>
        <taxon>Rhodobacterales</taxon>
        <taxon>Paracoccaceae</taxon>
        <taxon>Rhodovulum</taxon>
    </lineage>
</organism>
<dbReference type="RefSeq" id="WP_165915611.1">
    <property type="nucleotide sequence ID" value="NZ_SLXP01000011.1"/>
</dbReference>
<dbReference type="Pfam" id="PF04138">
    <property type="entry name" value="GtrA_DPMS_TM"/>
    <property type="match status" value="1"/>
</dbReference>
<name>A0A4V2SQL6_9RHOB</name>
<comment type="caution">
    <text evidence="8">The sequence shown here is derived from an EMBL/GenBank/DDBJ whole genome shotgun (WGS) entry which is preliminary data.</text>
</comment>
<keyword evidence="9" id="KW-1185">Reference proteome</keyword>
<evidence type="ECO:0000313" key="8">
    <source>
        <dbReference type="EMBL" id="TCP39526.1"/>
    </source>
</evidence>